<dbReference type="InterPro" id="IPR050373">
    <property type="entry name" value="Fibrinogen_C-term_domain"/>
</dbReference>
<dbReference type="AlphaFoldDB" id="A0A8B8BFG1"/>
<proteinExistence type="predicted"/>
<dbReference type="FunFam" id="3.90.215.10:FF:000001">
    <property type="entry name" value="Tenascin isoform 1"/>
    <property type="match status" value="1"/>
</dbReference>
<accession>A0A8B8BFG1</accession>
<evidence type="ECO:0000313" key="5">
    <source>
        <dbReference type="RefSeq" id="XP_022301973.1"/>
    </source>
</evidence>
<feature type="domain" description="Fibrinogen C-terminal" evidence="3">
    <location>
        <begin position="31"/>
        <end position="245"/>
    </location>
</feature>
<dbReference type="Gene3D" id="3.90.215.10">
    <property type="entry name" value="Gamma Fibrinogen, chain A, domain 1"/>
    <property type="match status" value="1"/>
</dbReference>
<dbReference type="NCBIfam" id="NF040941">
    <property type="entry name" value="GGGWT_bact"/>
    <property type="match status" value="1"/>
</dbReference>
<evidence type="ECO:0000259" key="3">
    <source>
        <dbReference type="PROSITE" id="PS51406"/>
    </source>
</evidence>
<dbReference type="PROSITE" id="PS00514">
    <property type="entry name" value="FIBRINOGEN_C_1"/>
    <property type="match status" value="1"/>
</dbReference>
<organism evidence="4 5">
    <name type="scientific">Crassostrea virginica</name>
    <name type="common">Eastern oyster</name>
    <dbReference type="NCBI Taxonomy" id="6565"/>
    <lineage>
        <taxon>Eukaryota</taxon>
        <taxon>Metazoa</taxon>
        <taxon>Spiralia</taxon>
        <taxon>Lophotrochozoa</taxon>
        <taxon>Mollusca</taxon>
        <taxon>Bivalvia</taxon>
        <taxon>Autobranchia</taxon>
        <taxon>Pteriomorphia</taxon>
        <taxon>Ostreida</taxon>
        <taxon>Ostreoidea</taxon>
        <taxon>Ostreidae</taxon>
        <taxon>Crassostrea</taxon>
    </lineage>
</organism>
<dbReference type="InterPro" id="IPR036056">
    <property type="entry name" value="Fibrinogen-like_C"/>
</dbReference>
<sequence length="245" mass="28313">MMKLIACCILFVFSITGVALDGSSTGPAQTPEGKRYPRDCTDIFSKGGTCSWVYLIYPQGSEELDAFCDQNTDGGGWTIIQKRFDGVENFYRDWNDYKYGFGNKTGEYWLGNQIIYEIVQQGVYELRIDLTDFDNETRYALYKKFYIDDETNGYRLHLEGYEGTAGDSLMSRHGGHQFHTKDRDDGSRCAQRYTGAWWYNACHESNLNGLYLNGSHRSYADGSEWYAWHGYHFSLKSTEMKIRRL</sequence>
<dbReference type="PANTHER" id="PTHR19143:SF458">
    <property type="entry name" value="FIBRINOGEN C-TERMINAL DOMAIN-CONTAINING PROTEIN-RELATED"/>
    <property type="match status" value="1"/>
</dbReference>
<dbReference type="InterPro" id="IPR020837">
    <property type="entry name" value="Fibrinogen_CS"/>
</dbReference>
<dbReference type="InterPro" id="IPR014716">
    <property type="entry name" value="Fibrinogen_a/b/g_C_1"/>
</dbReference>
<dbReference type="KEGG" id="cvn:111109975"/>
<dbReference type="PROSITE" id="PS51406">
    <property type="entry name" value="FIBRINOGEN_C_2"/>
    <property type="match status" value="1"/>
</dbReference>
<dbReference type="SUPFAM" id="SSF56496">
    <property type="entry name" value="Fibrinogen C-terminal domain-like"/>
    <property type="match status" value="1"/>
</dbReference>
<keyword evidence="1" id="KW-1015">Disulfide bond</keyword>
<gene>
    <name evidence="5" type="primary">LOC111109975</name>
</gene>
<evidence type="ECO:0000313" key="4">
    <source>
        <dbReference type="Proteomes" id="UP000694844"/>
    </source>
</evidence>
<name>A0A8B8BFG1_CRAVI</name>
<feature type="signal peptide" evidence="2">
    <location>
        <begin position="1"/>
        <end position="19"/>
    </location>
</feature>
<keyword evidence="4" id="KW-1185">Reference proteome</keyword>
<dbReference type="GeneID" id="111109975"/>
<dbReference type="InterPro" id="IPR002181">
    <property type="entry name" value="Fibrinogen_a/b/g_C_dom"/>
</dbReference>
<dbReference type="OrthoDB" id="6272435at2759"/>
<dbReference type="Pfam" id="PF00147">
    <property type="entry name" value="Fibrinogen_C"/>
    <property type="match status" value="1"/>
</dbReference>
<dbReference type="SMART" id="SM00186">
    <property type="entry name" value="FBG"/>
    <property type="match status" value="1"/>
</dbReference>
<reference evidence="5" key="1">
    <citation type="submission" date="2025-08" db="UniProtKB">
        <authorList>
            <consortium name="RefSeq"/>
        </authorList>
    </citation>
    <scope>IDENTIFICATION</scope>
    <source>
        <tissue evidence="5">Whole sample</tissue>
    </source>
</reference>
<dbReference type="CDD" id="cd00087">
    <property type="entry name" value="FReD"/>
    <property type="match status" value="1"/>
</dbReference>
<dbReference type="GO" id="GO:0005615">
    <property type="term" value="C:extracellular space"/>
    <property type="evidence" value="ECO:0007669"/>
    <property type="project" value="TreeGrafter"/>
</dbReference>
<evidence type="ECO:0000256" key="1">
    <source>
        <dbReference type="ARBA" id="ARBA00023157"/>
    </source>
</evidence>
<dbReference type="RefSeq" id="XP_022301973.1">
    <property type="nucleotide sequence ID" value="XM_022446265.1"/>
</dbReference>
<protein>
    <submittedName>
        <fullName evidence="5">Techylectin-5A-like</fullName>
    </submittedName>
</protein>
<dbReference type="Proteomes" id="UP000694844">
    <property type="component" value="Chromosome 8"/>
</dbReference>
<dbReference type="PANTHER" id="PTHR19143">
    <property type="entry name" value="FIBRINOGEN/TENASCIN/ANGIOPOEITIN"/>
    <property type="match status" value="1"/>
</dbReference>
<feature type="chain" id="PRO_5034013930" evidence="2">
    <location>
        <begin position="20"/>
        <end position="245"/>
    </location>
</feature>
<evidence type="ECO:0000256" key="2">
    <source>
        <dbReference type="SAM" id="SignalP"/>
    </source>
</evidence>
<keyword evidence="2" id="KW-0732">Signal</keyword>